<reference evidence="1 2" key="1">
    <citation type="journal article" date="2024" name="BMC Genomics">
        <title>De novo assembly and annotation of Popillia japonica's genome with initial clues to its potential as an invasive pest.</title>
        <authorList>
            <person name="Cucini C."/>
            <person name="Boschi S."/>
            <person name="Funari R."/>
            <person name="Cardaioli E."/>
            <person name="Iannotti N."/>
            <person name="Marturano G."/>
            <person name="Paoli F."/>
            <person name="Bruttini M."/>
            <person name="Carapelli A."/>
            <person name="Frati F."/>
            <person name="Nardi F."/>
        </authorList>
    </citation>
    <scope>NUCLEOTIDE SEQUENCE [LARGE SCALE GENOMIC DNA]</scope>
    <source>
        <strain evidence="1">DMR45628</strain>
    </source>
</reference>
<protein>
    <submittedName>
        <fullName evidence="1">Uncharacterized protein</fullName>
    </submittedName>
</protein>
<dbReference type="Proteomes" id="UP001458880">
    <property type="component" value="Unassembled WGS sequence"/>
</dbReference>
<keyword evidence="2" id="KW-1185">Reference proteome</keyword>
<name>A0AAW1MC60_POPJA</name>
<accession>A0AAW1MC60</accession>
<evidence type="ECO:0000313" key="1">
    <source>
        <dbReference type="EMBL" id="KAK9743567.1"/>
    </source>
</evidence>
<dbReference type="EMBL" id="JASPKY010000068">
    <property type="protein sequence ID" value="KAK9743567.1"/>
    <property type="molecule type" value="Genomic_DNA"/>
</dbReference>
<sequence length="100" mass="11469">MYDLLEGIEMSSKKRSSANLRKYKTYSSDSLAKALDSVKNEGMNDINRSILINHLKNCKCGPVVRPTILNQEEEQHIVRILMTLAEWGFGIDRFQLKILV</sequence>
<gene>
    <name evidence="1" type="ORF">QE152_g8562</name>
</gene>
<dbReference type="AlphaFoldDB" id="A0AAW1MC60"/>
<evidence type="ECO:0000313" key="2">
    <source>
        <dbReference type="Proteomes" id="UP001458880"/>
    </source>
</evidence>
<organism evidence="1 2">
    <name type="scientific">Popillia japonica</name>
    <name type="common">Japanese beetle</name>
    <dbReference type="NCBI Taxonomy" id="7064"/>
    <lineage>
        <taxon>Eukaryota</taxon>
        <taxon>Metazoa</taxon>
        <taxon>Ecdysozoa</taxon>
        <taxon>Arthropoda</taxon>
        <taxon>Hexapoda</taxon>
        <taxon>Insecta</taxon>
        <taxon>Pterygota</taxon>
        <taxon>Neoptera</taxon>
        <taxon>Endopterygota</taxon>
        <taxon>Coleoptera</taxon>
        <taxon>Polyphaga</taxon>
        <taxon>Scarabaeiformia</taxon>
        <taxon>Scarabaeidae</taxon>
        <taxon>Rutelinae</taxon>
        <taxon>Popillia</taxon>
    </lineage>
</organism>
<proteinExistence type="predicted"/>
<comment type="caution">
    <text evidence="1">The sequence shown here is derived from an EMBL/GenBank/DDBJ whole genome shotgun (WGS) entry which is preliminary data.</text>
</comment>